<keyword evidence="7" id="KW-0406">Ion transport</keyword>
<dbReference type="AlphaFoldDB" id="A0A382SB03"/>
<dbReference type="GO" id="GO:0006814">
    <property type="term" value="P:sodium ion transport"/>
    <property type="evidence" value="ECO:0007669"/>
    <property type="project" value="UniProtKB-KW"/>
</dbReference>
<organism evidence="12">
    <name type="scientific">marine metagenome</name>
    <dbReference type="NCBI Taxonomy" id="408172"/>
    <lineage>
        <taxon>unclassified sequences</taxon>
        <taxon>metagenomes</taxon>
        <taxon>ecological metagenomes</taxon>
    </lineage>
</organism>
<feature type="transmembrane region" description="Helical" evidence="10">
    <location>
        <begin position="252"/>
        <end position="279"/>
    </location>
</feature>
<keyword evidence="2" id="KW-0813">Transport</keyword>
<evidence type="ECO:0000256" key="2">
    <source>
        <dbReference type="ARBA" id="ARBA00022448"/>
    </source>
</evidence>
<dbReference type="Pfam" id="PF00999">
    <property type="entry name" value="Na_H_Exchanger"/>
    <property type="match status" value="1"/>
</dbReference>
<name>A0A382SB03_9ZZZZ</name>
<feature type="transmembrane region" description="Helical" evidence="10">
    <location>
        <begin position="222"/>
        <end position="240"/>
    </location>
</feature>
<evidence type="ECO:0000256" key="4">
    <source>
        <dbReference type="ARBA" id="ARBA00022692"/>
    </source>
</evidence>
<dbReference type="GO" id="GO:0015297">
    <property type="term" value="F:antiporter activity"/>
    <property type="evidence" value="ECO:0007669"/>
    <property type="project" value="UniProtKB-KW"/>
</dbReference>
<evidence type="ECO:0000256" key="10">
    <source>
        <dbReference type="SAM" id="Phobius"/>
    </source>
</evidence>
<evidence type="ECO:0000256" key="5">
    <source>
        <dbReference type="ARBA" id="ARBA00022989"/>
    </source>
</evidence>
<dbReference type="Gene3D" id="1.20.1530.20">
    <property type="match status" value="1"/>
</dbReference>
<feature type="non-terminal residue" evidence="12">
    <location>
        <position position="289"/>
    </location>
</feature>
<feature type="transmembrane region" description="Helical" evidence="10">
    <location>
        <begin position="40"/>
        <end position="67"/>
    </location>
</feature>
<feature type="transmembrane region" description="Helical" evidence="10">
    <location>
        <begin position="147"/>
        <end position="168"/>
    </location>
</feature>
<feature type="domain" description="Cation/H+ exchanger transmembrane" evidence="11">
    <location>
        <begin position="26"/>
        <end position="288"/>
    </location>
</feature>
<protein>
    <recommendedName>
        <fullName evidence="11">Cation/H+ exchanger transmembrane domain-containing protein</fullName>
    </recommendedName>
</protein>
<dbReference type="InterPro" id="IPR038770">
    <property type="entry name" value="Na+/solute_symporter_sf"/>
</dbReference>
<evidence type="ECO:0000313" key="12">
    <source>
        <dbReference type="EMBL" id="SVD06742.1"/>
    </source>
</evidence>
<gene>
    <name evidence="12" type="ORF">METZ01_LOCUS359596</name>
</gene>
<keyword evidence="9" id="KW-0739">Sodium transport</keyword>
<comment type="subcellular location">
    <subcellularLocation>
        <location evidence="1">Membrane</location>
        <topology evidence="1">Multi-pass membrane protein</topology>
    </subcellularLocation>
</comment>
<proteinExistence type="predicted"/>
<dbReference type="PANTHER" id="PTHR43562">
    <property type="entry name" value="NAPA-TYPE SODIUM/HYDROGEN ANTIPORTER"/>
    <property type="match status" value="1"/>
</dbReference>
<keyword evidence="4 10" id="KW-0812">Transmembrane</keyword>
<evidence type="ECO:0000256" key="6">
    <source>
        <dbReference type="ARBA" id="ARBA00023053"/>
    </source>
</evidence>
<feature type="transmembrane region" description="Helical" evidence="10">
    <location>
        <begin position="118"/>
        <end position="141"/>
    </location>
</feature>
<evidence type="ECO:0000256" key="3">
    <source>
        <dbReference type="ARBA" id="ARBA00022449"/>
    </source>
</evidence>
<sequence length="289" mass="29456">MEGEELSHLVTRIILQLFVILVSAKIAGEISQRYLKTPSVLGELAAGIIIGPFALGGIEIGIFGPIFEASAHTNINPISAIPTELWVISQIASIVLLFTVGLETDLKQFLRFVGPATVVAIGGLVLPFTFGAGATILLGYADGFGDPVALFMGAIMTATSVGITARVLSDLQKIGSPESVTIIGAAVVDDVVGILVLAVVVAFADTGSVSFGSIGEVAGKAIGFWIVLTGAVILSANLITRILQWFHGTGTVLALALALALLGGGLAESFGLAMIIGAYSVGLGLSGTP</sequence>
<keyword evidence="3" id="KW-0050">Antiport</keyword>
<evidence type="ECO:0000256" key="1">
    <source>
        <dbReference type="ARBA" id="ARBA00004141"/>
    </source>
</evidence>
<dbReference type="GO" id="GO:0016020">
    <property type="term" value="C:membrane"/>
    <property type="evidence" value="ECO:0007669"/>
    <property type="project" value="UniProtKB-SubCell"/>
</dbReference>
<feature type="transmembrane region" description="Helical" evidence="10">
    <location>
        <begin position="180"/>
        <end position="202"/>
    </location>
</feature>
<keyword evidence="5 10" id="KW-1133">Transmembrane helix</keyword>
<feature type="transmembrane region" description="Helical" evidence="10">
    <location>
        <begin position="6"/>
        <end position="28"/>
    </location>
</feature>
<evidence type="ECO:0000259" key="11">
    <source>
        <dbReference type="Pfam" id="PF00999"/>
    </source>
</evidence>
<dbReference type="EMBL" id="UINC01127551">
    <property type="protein sequence ID" value="SVD06742.1"/>
    <property type="molecule type" value="Genomic_DNA"/>
</dbReference>
<dbReference type="GO" id="GO:1902600">
    <property type="term" value="P:proton transmembrane transport"/>
    <property type="evidence" value="ECO:0007669"/>
    <property type="project" value="InterPro"/>
</dbReference>
<reference evidence="12" key="1">
    <citation type="submission" date="2018-05" db="EMBL/GenBank/DDBJ databases">
        <authorList>
            <person name="Lanie J.A."/>
            <person name="Ng W.-L."/>
            <person name="Kazmierczak K.M."/>
            <person name="Andrzejewski T.M."/>
            <person name="Davidsen T.M."/>
            <person name="Wayne K.J."/>
            <person name="Tettelin H."/>
            <person name="Glass J.I."/>
            <person name="Rusch D."/>
            <person name="Podicherti R."/>
            <person name="Tsui H.-C.T."/>
            <person name="Winkler M.E."/>
        </authorList>
    </citation>
    <scope>NUCLEOTIDE SEQUENCE</scope>
</reference>
<keyword evidence="6" id="KW-0915">Sodium</keyword>
<dbReference type="PANTHER" id="PTHR43562:SF3">
    <property type="entry name" value="SODIUM ION_PROTON EXCHANGER (EUROFUNG)"/>
    <property type="match status" value="1"/>
</dbReference>
<evidence type="ECO:0000256" key="7">
    <source>
        <dbReference type="ARBA" id="ARBA00023065"/>
    </source>
</evidence>
<keyword evidence="8 10" id="KW-0472">Membrane</keyword>
<dbReference type="InterPro" id="IPR006153">
    <property type="entry name" value="Cation/H_exchanger_TM"/>
</dbReference>
<feature type="transmembrane region" description="Helical" evidence="10">
    <location>
        <begin position="87"/>
        <end position="106"/>
    </location>
</feature>
<evidence type="ECO:0000256" key="9">
    <source>
        <dbReference type="ARBA" id="ARBA00023201"/>
    </source>
</evidence>
<evidence type="ECO:0000256" key="8">
    <source>
        <dbReference type="ARBA" id="ARBA00023136"/>
    </source>
</evidence>
<accession>A0A382SB03</accession>